<evidence type="ECO:0000313" key="2">
    <source>
        <dbReference type="Proteomes" id="UP000032352"/>
    </source>
</evidence>
<dbReference type="EMBL" id="CP059733">
    <property type="protein sequence ID" value="WDE04355.1"/>
    <property type="molecule type" value="Genomic_DNA"/>
</dbReference>
<proteinExistence type="predicted"/>
<dbReference type="Proteomes" id="UP000032352">
    <property type="component" value="Chromosome"/>
</dbReference>
<reference evidence="1 2" key="2">
    <citation type="journal article" date="2022" name="Mar. Drugs">
        <title>Bioassay-Guided Fractionation Leads to the Detection of Cholic Acid Generated by the Rare Thalassomonas sp.</title>
        <authorList>
            <person name="Pheiffer F."/>
            <person name="Schneider Y.K."/>
            <person name="Hansen E.H."/>
            <person name="Andersen J.H."/>
            <person name="Isaksson J."/>
            <person name="Busche T."/>
            <person name="R C."/>
            <person name="Kalinowski J."/>
            <person name="Zyl L.V."/>
            <person name="Trindade M."/>
        </authorList>
    </citation>
    <scope>NUCLEOTIDE SEQUENCE [LARGE SCALE GENOMIC DNA]</scope>
    <source>
        <strain evidence="1 2">XOM25</strain>
    </source>
</reference>
<reference evidence="1 2" key="1">
    <citation type="journal article" date="2015" name="Genome Announc.">
        <title>Draft Genome Sequences of Marine Isolates of Thalassomonas viridans and Thalassomonas actiniarum.</title>
        <authorList>
            <person name="Olonade I."/>
            <person name="van Zyl L.J."/>
            <person name="Trindade M."/>
        </authorList>
    </citation>
    <scope>NUCLEOTIDE SEQUENCE [LARGE SCALE GENOMIC DNA]</scope>
    <source>
        <strain evidence="1 2">XOM25</strain>
    </source>
</reference>
<dbReference type="RefSeq" id="WP_274038410.1">
    <property type="nucleotide sequence ID" value="NZ_CP059733.1"/>
</dbReference>
<sequence>MAHVLSYAGRINGLTQAHMLQIVAAKVINNECSRQAAQGIKSEGCDRKDMNETMNTFNKEIFDRTAEYRTQKSVAKFLFCEKTNKQLGIEPFNNDWWQATNEQSETLLAIMQSEIGCKNF</sequence>
<accession>A0AAE9Z1L5</accession>
<keyword evidence="2" id="KW-1185">Reference proteome</keyword>
<dbReference type="KEGG" id="tvd:SG34_023920"/>
<evidence type="ECO:0000313" key="1">
    <source>
        <dbReference type="EMBL" id="WDE04355.1"/>
    </source>
</evidence>
<organism evidence="1 2">
    <name type="scientific">Thalassomonas viridans</name>
    <dbReference type="NCBI Taxonomy" id="137584"/>
    <lineage>
        <taxon>Bacteria</taxon>
        <taxon>Pseudomonadati</taxon>
        <taxon>Pseudomonadota</taxon>
        <taxon>Gammaproteobacteria</taxon>
        <taxon>Alteromonadales</taxon>
        <taxon>Colwelliaceae</taxon>
        <taxon>Thalassomonas</taxon>
    </lineage>
</organism>
<name>A0AAE9Z1L5_9GAMM</name>
<gene>
    <name evidence="1" type="ORF">SG34_023920</name>
</gene>
<protein>
    <submittedName>
        <fullName evidence="1">Uncharacterized protein</fullName>
    </submittedName>
</protein>
<dbReference type="AlphaFoldDB" id="A0AAE9Z1L5"/>